<evidence type="ECO:0008006" key="3">
    <source>
        <dbReference type="Google" id="ProtNLM"/>
    </source>
</evidence>
<accession>A0A0F9F8S9</accession>
<reference evidence="2" key="1">
    <citation type="journal article" date="2015" name="Nature">
        <title>Complex archaea that bridge the gap between prokaryotes and eukaryotes.</title>
        <authorList>
            <person name="Spang A."/>
            <person name="Saw J.H."/>
            <person name="Jorgensen S.L."/>
            <person name="Zaremba-Niedzwiedzka K."/>
            <person name="Martijn J."/>
            <person name="Lind A.E."/>
            <person name="van Eijk R."/>
            <person name="Schleper C."/>
            <person name="Guy L."/>
            <person name="Ettema T.J."/>
        </authorList>
    </citation>
    <scope>NUCLEOTIDE SEQUENCE</scope>
</reference>
<keyword evidence="1" id="KW-0175">Coiled coil</keyword>
<evidence type="ECO:0000313" key="2">
    <source>
        <dbReference type="EMBL" id="KKL53625.1"/>
    </source>
</evidence>
<dbReference type="AlphaFoldDB" id="A0A0F9F8S9"/>
<proteinExistence type="predicted"/>
<feature type="coiled-coil region" evidence="1">
    <location>
        <begin position="87"/>
        <end position="172"/>
    </location>
</feature>
<protein>
    <recommendedName>
        <fullName evidence="3">Condensin complex subunit 1 C-terminal domain-containing protein</fullName>
    </recommendedName>
</protein>
<comment type="caution">
    <text evidence="2">The sequence shown here is derived from an EMBL/GenBank/DDBJ whole genome shotgun (WGS) entry which is preliminary data.</text>
</comment>
<evidence type="ECO:0000256" key="1">
    <source>
        <dbReference type="SAM" id="Coils"/>
    </source>
</evidence>
<organism evidence="2">
    <name type="scientific">marine sediment metagenome</name>
    <dbReference type="NCBI Taxonomy" id="412755"/>
    <lineage>
        <taxon>unclassified sequences</taxon>
        <taxon>metagenomes</taxon>
        <taxon>ecological metagenomes</taxon>
    </lineage>
</organism>
<feature type="non-terminal residue" evidence="2">
    <location>
        <position position="1"/>
    </location>
</feature>
<name>A0A0F9F8S9_9ZZZZ</name>
<gene>
    <name evidence="2" type="ORF">LCGC14_2273550</name>
</gene>
<dbReference type="EMBL" id="LAZR01031481">
    <property type="protein sequence ID" value="KKL53625.1"/>
    <property type="molecule type" value="Genomic_DNA"/>
</dbReference>
<sequence>TLIDDESLIKSITIRLSDEKDFVIEKAIQVLKIIGEKSPTSVTKILTEYAKDLSDIPENEELKKNIDLILKSIVTVEKIEEIFEASGEKKEEDLEKEESEIKDKEIELKKKQLEIKKKKLELEEKEKELEEKVAAAEQQSEQLEKKILDSQIAETKAEQELYKLKIEGLEEEQKEP</sequence>